<keyword evidence="1" id="KW-1133">Transmembrane helix</keyword>
<keyword evidence="1" id="KW-0812">Transmembrane</keyword>
<reference evidence="2 3" key="1">
    <citation type="submission" date="2019-10" db="EMBL/GenBank/DDBJ databases">
        <title>Deinococcus sp. isolated from soil.</title>
        <authorList>
            <person name="Li Y."/>
            <person name="Wang J."/>
        </authorList>
    </citation>
    <scope>NUCLEOTIDE SEQUENCE [LARGE SCALE GENOMIC DNA]</scope>
    <source>
        <strain evidence="2 3">SDU3-2</strain>
    </source>
</reference>
<gene>
    <name evidence="2" type="ORF">F8S09_15335</name>
</gene>
<comment type="caution">
    <text evidence="2">The sequence shown here is derived from an EMBL/GenBank/DDBJ whole genome shotgun (WGS) entry which is preliminary data.</text>
</comment>
<dbReference type="AlphaFoldDB" id="A0A7X1NYV3"/>
<keyword evidence="3" id="KW-1185">Reference proteome</keyword>
<dbReference type="RefSeq" id="WP_152872337.1">
    <property type="nucleotide sequence ID" value="NZ_WBSL01000013.1"/>
</dbReference>
<sequence>MKPVSILLAVGGAGLLGVGGWWFGVERRWQGDLYCIQRPGTVWNGLAPLPGGLTLGLFVLERLQYRMRLRGSSPHV</sequence>
<name>A0A7X1NYV3_9DEIO</name>
<dbReference type="EMBL" id="WBSL01000013">
    <property type="protein sequence ID" value="MPY68029.1"/>
    <property type="molecule type" value="Genomic_DNA"/>
</dbReference>
<evidence type="ECO:0000256" key="1">
    <source>
        <dbReference type="SAM" id="Phobius"/>
    </source>
</evidence>
<dbReference type="Proteomes" id="UP000484842">
    <property type="component" value="Unassembled WGS sequence"/>
</dbReference>
<organism evidence="2 3">
    <name type="scientific">Deinococcus terrestris</name>
    <dbReference type="NCBI Taxonomy" id="2651870"/>
    <lineage>
        <taxon>Bacteria</taxon>
        <taxon>Thermotogati</taxon>
        <taxon>Deinococcota</taxon>
        <taxon>Deinococci</taxon>
        <taxon>Deinococcales</taxon>
        <taxon>Deinococcaceae</taxon>
        <taxon>Deinococcus</taxon>
    </lineage>
</organism>
<evidence type="ECO:0000313" key="3">
    <source>
        <dbReference type="Proteomes" id="UP000484842"/>
    </source>
</evidence>
<evidence type="ECO:0000313" key="2">
    <source>
        <dbReference type="EMBL" id="MPY68029.1"/>
    </source>
</evidence>
<accession>A0A7X1NYV3</accession>
<keyword evidence="1" id="KW-0472">Membrane</keyword>
<feature type="transmembrane region" description="Helical" evidence="1">
    <location>
        <begin position="41"/>
        <end position="60"/>
    </location>
</feature>
<protein>
    <submittedName>
        <fullName evidence="2">Uncharacterized protein</fullName>
    </submittedName>
</protein>
<proteinExistence type="predicted"/>